<sequence>MCPRTVSEKSTCQDICIPIHRLPAELLASIFSFYQIDDAYAKPPSTLEKVPLASQVGRTPPLDRKSNGAWLPLMLVCRLWRSLGVSTPSFWTGVEVYKSVEWLALALERSGSTDISLSFHHLPTVHLAMQLGVLLDSACRLRRLSFCSVREEDLLPGGRGTLHPLFRMPMPHLRALVLPVRPRRREAIDQHTRSSLPCVDIDVSHLPALHDLALVYATVPCQSLASFSRLRSIQLRSCTADTSQGSLSPNQFLDLLEACRELETLDLRSKFVSSVIAPGGPPSYTLPRAWVMPRSRSLRVDDYPGLVSWLIAQFEVPPRFIHLTGYHSTPRDWRSDPEVLTFLPLLPVDCDRRRYIPVYHPTRAVITILNHRYELKIFGDMPDMEGALTLSAYTEWSPRFFCWTRALSRGIPNAHDVLRSIPITSLTIHGDWEYSPYTTNWRSVYLPDFNSLEELSFIGRGSVVNLLSALGPTWFYPNAVLKEPVLGWLVCPAFRRLQIKGARWEKELNECIYFVLRQRQSLGAPPLELQLSVRCKGPRRAKLFHDTLATFREQAQPLVRSLHYVLEPW</sequence>
<evidence type="ECO:0000313" key="1">
    <source>
        <dbReference type="EMBL" id="KAJ8481824.1"/>
    </source>
</evidence>
<dbReference type="Gene3D" id="1.20.1280.50">
    <property type="match status" value="1"/>
</dbReference>
<reference evidence="1" key="1">
    <citation type="submission" date="2022-11" db="EMBL/GenBank/DDBJ databases">
        <title>Genome Sequence of Cubamyces cubensis.</title>
        <authorList>
            <person name="Buettner E."/>
        </authorList>
    </citation>
    <scope>NUCLEOTIDE SEQUENCE</scope>
    <source>
        <strain evidence="1">MPL-01</strain>
    </source>
</reference>
<comment type="caution">
    <text evidence="1">The sequence shown here is derived from an EMBL/GenBank/DDBJ whole genome shotgun (WGS) entry which is preliminary data.</text>
</comment>
<dbReference type="AlphaFoldDB" id="A0AAD7TTH2"/>
<protein>
    <recommendedName>
        <fullName evidence="3">F-box domain-containing protein</fullName>
    </recommendedName>
</protein>
<dbReference type="EMBL" id="JAPEVG010000128">
    <property type="protein sequence ID" value="KAJ8481824.1"/>
    <property type="molecule type" value="Genomic_DNA"/>
</dbReference>
<accession>A0AAD7TTH2</accession>
<gene>
    <name evidence="1" type="ORF">ONZ51_g5742</name>
</gene>
<proteinExistence type="predicted"/>
<organism evidence="1 2">
    <name type="scientific">Trametes cubensis</name>
    <dbReference type="NCBI Taxonomy" id="1111947"/>
    <lineage>
        <taxon>Eukaryota</taxon>
        <taxon>Fungi</taxon>
        <taxon>Dikarya</taxon>
        <taxon>Basidiomycota</taxon>
        <taxon>Agaricomycotina</taxon>
        <taxon>Agaricomycetes</taxon>
        <taxon>Polyporales</taxon>
        <taxon>Polyporaceae</taxon>
        <taxon>Trametes</taxon>
    </lineage>
</organism>
<evidence type="ECO:0000313" key="2">
    <source>
        <dbReference type="Proteomes" id="UP001215151"/>
    </source>
</evidence>
<evidence type="ECO:0008006" key="3">
    <source>
        <dbReference type="Google" id="ProtNLM"/>
    </source>
</evidence>
<keyword evidence="2" id="KW-1185">Reference proteome</keyword>
<dbReference type="Proteomes" id="UP001215151">
    <property type="component" value="Unassembled WGS sequence"/>
</dbReference>
<name>A0AAD7TTH2_9APHY</name>